<dbReference type="Pfam" id="PF00691">
    <property type="entry name" value="OmpA"/>
    <property type="match status" value="1"/>
</dbReference>
<evidence type="ECO:0000256" key="1">
    <source>
        <dbReference type="ARBA" id="ARBA00004442"/>
    </source>
</evidence>
<dbReference type="SUPFAM" id="SSF103088">
    <property type="entry name" value="OmpA-like"/>
    <property type="match status" value="1"/>
</dbReference>
<keyword evidence="6" id="KW-0732">Signal</keyword>
<gene>
    <name evidence="8" type="ORF">GCM10009802_41460</name>
</gene>
<evidence type="ECO:0000313" key="9">
    <source>
        <dbReference type="Proteomes" id="UP001500443"/>
    </source>
</evidence>
<accession>A0ABN2YVF0</accession>
<keyword evidence="9" id="KW-1185">Reference proteome</keyword>
<dbReference type="Gene3D" id="3.30.1330.60">
    <property type="entry name" value="OmpA-like domain"/>
    <property type="match status" value="1"/>
</dbReference>
<feature type="region of interest" description="Disordered" evidence="5">
    <location>
        <begin position="185"/>
        <end position="208"/>
    </location>
</feature>
<evidence type="ECO:0000256" key="6">
    <source>
        <dbReference type="SAM" id="SignalP"/>
    </source>
</evidence>
<dbReference type="InterPro" id="IPR050330">
    <property type="entry name" value="Bact_OuterMem_StrucFunc"/>
</dbReference>
<evidence type="ECO:0000259" key="7">
    <source>
        <dbReference type="PROSITE" id="PS51123"/>
    </source>
</evidence>
<feature type="domain" description="OmpA-like" evidence="7">
    <location>
        <begin position="90"/>
        <end position="208"/>
    </location>
</feature>
<organism evidence="8 9">
    <name type="scientific">Streptomyces synnematoformans</name>
    <dbReference type="NCBI Taxonomy" id="415721"/>
    <lineage>
        <taxon>Bacteria</taxon>
        <taxon>Bacillati</taxon>
        <taxon>Actinomycetota</taxon>
        <taxon>Actinomycetes</taxon>
        <taxon>Kitasatosporales</taxon>
        <taxon>Streptomycetaceae</taxon>
        <taxon>Streptomyces</taxon>
    </lineage>
</organism>
<feature type="chain" id="PRO_5046923876" evidence="6">
    <location>
        <begin position="25"/>
        <end position="208"/>
    </location>
</feature>
<evidence type="ECO:0000313" key="8">
    <source>
        <dbReference type="EMBL" id="GAA2133053.1"/>
    </source>
</evidence>
<keyword evidence="2 4" id="KW-0472">Membrane</keyword>
<sequence>MPSRTAAALALASFLVATPGAAQALPAQDDVPVPSSPPGTSTSAPPPVETDANDPDLRLEDGATLADPKVLDIVSVVETQGGEERRSDSNSTITIALQAEVLFPKDSARLTGQARSRIAVIADEIEQNDPDTVRVFGFTDDLGSYEHGVTLSKNRANAVHQELTNTLRSGEITYVVRGYSEDYPIADNSTEAGRKKNRRVEVSFPRGQ</sequence>
<dbReference type="PROSITE" id="PS51123">
    <property type="entry name" value="OMPA_2"/>
    <property type="match status" value="1"/>
</dbReference>
<protein>
    <submittedName>
        <fullName evidence="8">OmpA family protein</fullName>
    </submittedName>
</protein>
<evidence type="ECO:0000256" key="5">
    <source>
        <dbReference type="SAM" id="MobiDB-lite"/>
    </source>
</evidence>
<feature type="region of interest" description="Disordered" evidence="5">
    <location>
        <begin position="23"/>
        <end position="64"/>
    </location>
</feature>
<dbReference type="RefSeq" id="WP_344291504.1">
    <property type="nucleotide sequence ID" value="NZ_BAAAPF010000149.1"/>
</dbReference>
<feature type="signal peptide" evidence="6">
    <location>
        <begin position="1"/>
        <end position="24"/>
    </location>
</feature>
<reference evidence="8 9" key="1">
    <citation type="journal article" date="2019" name="Int. J. Syst. Evol. Microbiol.">
        <title>The Global Catalogue of Microorganisms (GCM) 10K type strain sequencing project: providing services to taxonomists for standard genome sequencing and annotation.</title>
        <authorList>
            <consortium name="The Broad Institute Genomics Platform"/>
            <consortium name="The Broad Institute Genome Sequencing Center for Infectious Disease"/>
            <person name="Wu L."/>
            <person name="Ma J."/>
        </authorList>
    </citation>
    <scope>NUCLEOTIDE SEQUENCE [LARGE SCALE GENOMIC DNA]</scope>
    <source>
        <strain evidence="8 9">JCM 15481</strain>
    </source>
</reference>
<dbReference type="PRINTS" id="PR01021">
    <property type="entry name" value="OMPADOMAIN"/>
</dbReference>
<dbReference type="Proteomes" id="UP001500443">
    <property type="component" value="Unassembled WGS sequence"/>
</dbReference>
<dbReference type="InterPro" id="IPR036737">
    <property type="entry name" value="OmpA-like_sf"/>
</dbReference>
<evidence type="ECO:0000256" key="2">
    <source>
        <dbReference type="ARBA" id="ARBA00023136"/>
    </source>
</evidence>
<keyword evidence="3" id="KW-0998">Cell outer membrane</keyword>
<dbReference type="EMBL" id="BAAAPF010000149">
    <property type="protein sequence ID" value="GAA2133053.1"/>
    <property type="molecule type" value="Genomic_DNA"/>
</dbReference>
<dbReference type="PANTHER" id="PTHR30329:SF21">
    <property type="entry name" value="LIPOPROTEIN YIAD-RELATED"/>
    <property type="match status" value="1"/>
</dbReference>
<evidence type="ECO:0000256" key="3">
    <source>
        <dbReference type="ARBA" id="ARBA00023237"/>
    </source>
</evidence>
<proteinExistence type="predicted"/>
<dbReference type="InterPro" id="IPR006664">
    <property type="entry name" value="OMP_bac"/>
</dbReference>
<feature type="compositionally biased region" description="Low complexity" evidence="5">
    <location>
        <begin position="26"/>
        <end position="43"/>
    </location>
</feature>
<name>A0ABN2YVF0_9ACTN</name>
<comment type="subcellular location">
    <subcellularLocation>
        <location evidence="1">Cell outer membrane</location>
    </subcellularLocation>
</comment>
<dbReference type="PANTHER" id="PTHR30329">
    <property type="entry name" value="STATOR ELEMENT OF FLAGELLAR MOTOR COMPLEX"/>
    <property type="match status" value="1"/>
</dbReference>
<comment type="caution">
    <text evidence="8">The sequence shown here is derived from an EMBL/GenBank/DDBJ whole genome shotgun (WGS) entry which is preliminary data.</text>
</comment>
<dbReference type="CDD" id="cd07185">
    <property type="entry name" value="OmpA_C-like"/>
    <property type="match status" value="1"/>
</dbReference>
<dbReference type="InterPro" id="IPR006665">
    <property type="entry name" value="OmpA-like"/>
</dbReference>
<evidence type="ECO:0000256" key="4">
    <source>
        <dbReference type="PROSITE-ProRule" id="PRU00473"/>
    </source>
</evidence>